<organism evidence="1 2">
    <name type="scientific">Xanthomonas perforans</name>
    <dbReference type="NCBI Taxonomy" id="442694"/>
    <lineage>
        <taxon>Bacteria</taxon>
        <taxon>Pseudomonadati</taxon>
        <taxon>Pseudomonadota</taxon>
        <taxon>Gammaproteobacteria</taxon>
        <taxon>Lysobacterales</taxon>
        <taxon>Lysobacteraceae</taxon>
        <taxon>Xanthomonas</taxon>
    </lineage>
</organism>
<feature type="non-terminal residue" evidence="1">
    <location>
        <position position="1"/>
    </location>
</feature>
<dbReference type="InterPro" id="IPR004807">
    <property type="entry name" value="UvrB"/>
</dbReference>
<dbReference type="GO" id="GO:0016887">
    <property type="term" value="F:ATP hydrolysis activity"/>
    <property type="evidence" value="ECO:0007669"/>
    <property type="project" value="InterPro"/>
</dbReference>
<evidence type="ECO:0000313" key="2">
    <source>
        <dbReference type="Proteomes" id="UP000471082"/>
    </source>
</evidence>
<protein>
    <submittedName>
        <fullName evidence="1">Excinuclease ABC subunit B</fullName>
    </submittedName>
</protein>
<dbReference type="EMBL" id="JAAGYU010001580">
    <property type="protein sequence ID" value="NEL80446.1"/>
    <property type="molecule type" value="Genomic_DNA"/>
</dbReference>
<feature type="non-terminal residue" evidence="1">
    <location>
        <position position="115"/>
    </location>
</feature>
<dbReference type="PANTHER" id="PTHR24029:SF0">
    <property type="entry name" value="UVRABC SYSTEM PROTEIN B"/>
    <property type="match status" value="1"/>
</dbReference>
<proteinExistence type="predicted"/>
<evidence type="ECO:0000313" key="1">
    <source>
        <dbReference type="EMBL" id="NEL80446.1"/>
    </source>
</evidence>
<dbReference type="InterPro" id="IPR027417">
    <property type="entry name" value="P-loop_NTPase"/>
</dbReference>
<dbReference type="SUPFAM" id="SSF52540">
    <property type="entry name" value="P-loop containing nucleoside triphosphate hydrolases"/>
    <property type="match status" value="1"/>
</dbReference>
<dbReference type="GO" id="GO:0003677">
    <property type="term" value="F:DNA binding"/>
    <property type="evidence" value="ECO:0007669"/>
    <property type="project" value="InterPro"/>
</dbReference>
<dbReference type="Gene3D" id="3.40.50.300">
    <property type="entry name" value="P-loop containing nucleotide triphosphate hydrolases"/>
    <property type="match status" value="1"/>
</dbReference>
<dbReference type="AlphaFoldDB" id="A0A7X5N301"/>
<dbReference type="Proteomes" id="UP000471082">
    <property type="component" value="Unassembled WGS sequence"/>
</dbReference>
<dbReference type="GO" id="GO:0006289">
    <property type="term" value="P:nucleotide-excision repair"/>
    <property type="evidence" value="ECO:0007669"/>
    <property type="project" value="InterPro"/>
</dbReference>
<dbReference type="GO" id="GO:0009380">
    <property type="term" value="C:excinuclease repair complex"/>
    <property type="evidence" value="ECO:0007669"/>
    <property type="project" value="InterPro"/>
</dbReference>
<reference evidence="1 2" key="1">
    <citation type="submission" date="2019-11" db="EMBL/GenBank/DDBJ databases">
        <title>Genome-resolved metagenomics to study the prevalence of co-infection and intraspecific heterogeneity among plant pathogen metapopulations.</title>
        <authorList>
            <person name="Newberry E."/>
            <person name="Bhandari R."/>
            <person name="Kemble J."/>
            <person name="Sikora E."/>
            <person name="Potnis N."/>
        </authorList>
    </citation>
    <scope>NUCLEOTIDE SEQUENCE [LARGE SCALE GENOMIC DNA]</scope>
    <source>
        <strain evidence="1">Xp_Tom_Tuscaloosa_18b</strain>
    </source>
</reference>
<comment type="caution">
    <text evidence="1">The sequence shown here is derived from an EMBL/GenBank/DDBJ whole genome shotgun (WGS) entry which is preliminary data.</text>
</comment>
<gene>
    <name evidence="1" type="ORF">G3W61_29845</name>
</gene>
<dbReference type="GO" id="GO:0005524">
    <property type="term" value="F:ATP binding"/>
    <property type="evidence" value="ECO:0007669"/>
    <property type="project" value="InterPro"/>
</dbReference>
<accession>A0A7X5N301</accession>
<dbReference type="PANTHER" id="PTHR24029">
    <property type="entry name" value="UVRABC SYSTEM PROTEIN B"/>
    <property type="match status" value="1"/>
</dbReference>
<sequence>LEQLYSQNKLVEAQRLAQRTQFDLEMMAEVGFCNGIENYSRHLTGKAPGEPPPTLFDYLPPDALLVIDESHVTIPQIGAMYKGDRSRKETLVEFGFRLPSALDNRPLRFEEWEAR</sequence>
<name>A0A7X5N301_XANPE</name>